<dbReference type="InterPro" id="IPR048839">
    <property type="entry name" value="SPATA2_PUB-like"/>
</dbReference>
<protein>
    <recommendedName>
        <fullName evidence="2">Spermatogenesis-associated protein 2 PUB-like domain-containing protein</fullName>
    </recommendedName>
</protein>
<organism evidence="3 4">
    <name type="scientific">Ranitomeya imitator</name>
    <name type="common">mimic poison frog</name>
    <dbReference type="NCBI Taxonomy" id="111125"/>
    <lineage>
        <taxon>Eukaryota</taxon>
        <taxon>Metazoa</taxon>
        <taxon>Chordata</taxon>
        <taxon>Craniata</taxon>
        <taxon>Vertebrata</taxon>
        <taxon>Euteleostomi</taxon>
        <taxon>Amphibia</taxon>
        <taxon>Batrachia</taxon>
        <taxon>Anura</taxon>
        <taxon>Neobatrachia</taxon>
        <taxon>Hyloidea</taxon>
        <taxon>Dendrobatidae</taxon>
        <taxon>Dendrobatinae</taxon>
        <taxon>Ranitomeya</taxon>
    </lineage>
</organism>
<dbReference type="Gene3D" id="1.20.58.2190">
    <property type="match status" value="1"/>
</dbReference>
<dbReference type="Pfam" id="PF21388">
    <property type="entry name" value="SPATA2_PUB-like"/>
    <property type="match status" value="1"/>
</dbReference>
<keyword evidence="4" id="KW-1185">Reference proteome</keyword>
<name>A0ABN9M0K8_9NEOB</name>
<evidence type="ECO:0000259" key="2">
    <source>
        <dbReference type="Pfam" id="PF21388"/>
    </source>
</evidence>
<evidence type="ECO:0000256" key="1">
    <source>
        <dbReference type="ARBA" id="ARBA00038142"/>
    </source>
</evidence>
<accession>A0ABN9M0K8</accession>
<dbReference type="EMBL" id="CAUEEQ010040693">
    <property type="protein sequence ID" value="CAJ0955810.1"/>
    <property type="molecule type" value="Genomic_DNA"/>
</dbReference>
<feature type="domain" description="Spermatogenesis-associated protein 2 PUB-like" evidence="2">
    <location>
        <begin position="71"/>
        <end position="191"/>
    </location>
</feature>
<dbReference type="Proteomes" id="UP001176940">
    <property type="component" value="Unassembled WGS sequence"/>
</dbReference>
<dbReference type="PANTHER" id="PTHR15326">
    <property type="entry name" value="SPERMATOGENESIS-ASSOCIATED PROTEIN 2/TAMOZHENNIC"/>
    <property type="match status" value="1"/>
</dbReference>
<sequence>MSADSLLAQYTSWLLGASSAGSLAPCTDNRIMDLVRQRILEEPDLHNNLQNDAFPLIGCGLQDGADLLLTLQHLVLAFQALEQAALHLYCTPWRREFHTIKTYSGYYVHTLEAALPPDAIIRALRRLNYEPEEDGTSLKIHVLPAPQTLATAALGFLAAQMECHILSDLVSCSGSNLVCGADLIQERRSWRGEDACMERLQKLVLEQRTTLASADCVLGASNGDVFYQPKFCDCCHEPFAQHVNGSCRMVVDHREDERCHTQVPHVDFIMHDCVFVENFLEHCCAECNMFHGSLCSMMKVCRDKRHRVSLMTASEKVQAVMEEQRRQYQLHCCLQPGQLPHYRCTYCRQLHYIKCKEVEEQCRSHGHSASMIMLEKDQRLWLQRSSMDLTLLCRNIPASHCG</sequence>
<reference evidence="3" key="1">
    <citation type="submission" date="2023-07" db="EMBL/GenBank/DDBJ databases">
        <authorList>
            <person name="Stuckert A."/>
        </authorList>
    </citation>
    <scope>NUCLEOTIDE SEQUENCE</scope>
</reference>
<comment type="similarity">
    <text evidence="1">Belongs to the SPATA2 family.</text>
</comment>
<proteinExistence type="inferred from homology"/>
<comment type="caution">
    <text evidence="3">The sequence shown here is derived from an EMBL/GenBank/DDBJ whole genome shotgun (WGS) entry which is preliminary data.</text>
</comment>
<evidence type="ECO:0000313" key="4">
    <source>
        <dbReference type="Proteomes" id="UP001176940"/>
    </source>
</evidence>
<gene>
    <name evidence="3" type="ORF">RIMI_LOCUS15253115</name>
</gene>
<evidence type="ECO:0000313" key="3">
    <source>
        <dbReference type="EMBL" id="CAJ0955810.1"/>
    </source>
</evidence>
<dbReference type="PANTHER" id="PTHR15326:SF7">
    <property type="entry name" value="SPERMATOGENESIS-ASSOCIATED PROTEIN 2-LIKE PROTEIN"/>
    <property type="match status" value="1"/>
</dbReference>